<dbReference type="InterPro" id="IPR000524">
    <property type="entry name" value="Tscrpt_reg_HTH_GntR"/>
</dbReference>
<evidence type="ECO:0000313" key="5">
    <source>
        <dbReference type="EMBL" id="MEJ8845136.1"/>
    </source>
</evidence>
<keyword evidence="1" id="KW-0805">Transcription regulation</keyword>
<dbReference type="InterPro" id="IPR036390">
    <property type="entry name" value="WH_DNA-bd_sf"/>
</dbReference>
<accession>A0ABU8WCA8</accession>
<organism evidence="5 6">
    <name type="scientific">Variovorax rhizosphaerae</name>
    <dbReference type="NCBI Taxonomy" id="1836200"/>
    <lineage>
        <taxon>Bacteria</taxon>
        <taxon>Pseudomonadati</taxon>
        <taxon>Pseudomonadota</taxon>
        <taxon>Betaproteobacteria</taxon>
        <taxon>Burkholderiales</taxon>
        <taxon>Comamonadaceae</taxon>
        <taxon>Variovorax</taxon>
    </lineage>
</organism>
<sequence length="244" mass="27143">MFHRLNAEPAYKAVSAQIERAILDGSLSPGSALPTEQDLSERFGVHRSTVREAIRRVEQEGLLQRREGRRLFVYLPGVQDLAPRATRLLMLQQTTFQELCELAVSLEPLAARLAAQRATPQDLQQLQDNLNTAAETTDDAAQVRLDVEFHALVGRASHNRALMLAREPVGLLYSPTLLQIFARLPQARARNLAAHRHIVDALARRDADAAAEWTHKHLVDFQRGFALAGLDMATPIAAPDSQRQ</sequence>
<dbReference type="Gene3D" id="1.10.10.10">
    <property type="entry name" value="Winged helix-like DNA-binding domain superfamily/Winged helix DNA-binding domain"/>
    <property type="match status" value="1"/>
</dbReference>
<dbReference type="InterPro" id="IPR011711">
    <property type="entry name" value="GntR_C"/>
</dbReference>
<keyword evidence="6" id="KW-1185">Reference proteome</keyword>
<dbReference type="PANTHER" id="PTHR43537:SF5">
    <property type="entry name" value="UXU OPERON TRANSCRIPTIONAL REGULATOR"/>
    <property type="match status" value="1"/>
</dbReference>
<dbReference type="SUPFAM" id="SSF48008">
    <property type="entry name" value="GntR ligand-binding domain-like"/>
    <property type="match status" value="1"/>
</dbReference>
<comment type="caution">
    <text evidence="5">The sequence shown here is derived from an EMBL/GenBank/DDBJ whole genome shotgun (WGS) entry which is preliminary data.</text>
</comment>
<proteinExistence type="predicted"/>
<dbReference type="PRINTS" id="PR00035">
    <property type="entry name" value="HTHGNTR"/>
</dbReference>
<dbReference type="InterPro" id="IPR008920">
    <property type="entry name" value="TF_FadR/GntR_C"/>
</dbReference>
<keyword evidence="3" id="KW-0804">Transcription</keyword>
<dbReference type="EMBL" id="JBBKZT010000001">
    <property type="protein sequence ID" value="MEJ8845136.1"/>
    <property type="molecule type" value="Genomic_DNA"/>
</dbReference>
<dbReference type="SUPFAM" id="SSF46785">
    <property type="entry name" value="Winged helix' DNA-binding domain"/>
    <property type="match status" value="1"/>
</dbReference>
<gene>
    <name evidence="5" type="ORF">WKW82_00635</name>
</gene>
<evidence type="ECO:0000256" key="3">
    <source>
        <dbReference type="ARBA" id="ARBA00023163"/>
    </source>
</evidence>
<protein>
    <submittedName>
        <fullName evidence="5">FCD domain-containing protein</fullName>
    </submittedName>
</protein>
<dbReference type="Proteomes" id="UP001385892">
    <property type="component" value="Unassembled WGS sequence"/>
</dbReference>
<dbReference type="RefSeq" id="WP_340340322.1">
    <property type="nucleotide sequence ID" value="NZ_JBBKZT010000001.1"/>
</dbReference>
<name>A0ABU8WCA8_9BURK</name>
<feature type="domain" description="HTH gntR-type" evidence="4">
    <location>
        <begin position="8"/>
        <end position="76"/>
    </location>
</feature>
<dbReference type="InterPro" id="IPR036388">
    <property type="entry name" value="WH-like_DNA-bd_sf"/>
</dbReference>
<evidence type="ECO:0000313" key="6">
    <source>
        <dbReference type="Proteomes" id="UP001385892"/>
    </source>
</evidence>
<evidence type="ECO:0000256" key="2">
    <source>
        <dbReference type="ARBA" id="ARBA00023125"/>
    </source>
</evidence>
<dbReference type="Pfam" id="PF00392">
    <property type="entry name" value="GntR"/>
    <property type="match status" value="1"/>
</dbReference>
<dbReference type="SMART" id="SM00345">
    <property type="entry name" value="HTH_GNTR"/>
    <property type="match status" value="1"/>
</dbReference>
<dbReference type="Pfam" id="PF07729">
    <property type="entry name" value="FCD"/>
    <property type="match status" value="1"/>
</dbReference>
<dbReference type="PANTHER" id="PTHR43537">
    <property type="entry name" value="TRANSCRIPTIONAL REGULATOR, GNTR FAMILY"/>
    <property type="match status" value="1"/>
</dbReference>
<dbReference type="PROSITE" id="PS50949">
    <property type="entry name" value="HTH_GNTR"/>
    <property type="match status" value="1"/>
</dbReference>
<reference evidence="5 6" key="1">
    <citation type="submission" date="2024-03" db="EMBL/GenBank/DDBJ databases">
        <title>Novel species of the genus Variovorax.</title>
        <authorList>
            <person name="Liu Q."/>
            <person name="Xin Y.-H."/>
        </authorList>
    </citation>
    <scope>NUCLEOTIDE SEQUENCE [LARGE SCALE GENOMIC DNA]</scope>
    <source>
        <strain evidence="5 6">KACC 18900</strain>
    </source>
</reference>
<evidence type="ECO:0000256" key="1">
    <source>
        <dbReference type="ARBA" id="ARBA00023015"/>
    </source>
</evidence>
<dbReference type="Gene3D" id="1.20.120.530">
    <property type="entry name" value="GntR ligand-binding domain-like"/>
    <property type="match status" value="1"/>
</dbReference>
<dbReference type="CDD" id="cd07377">
    <property type="entry name" value="WHTH_GntR"/>
    <property type="match status" value="1"/>
</dbReference>
<dbReference type="SMART" id="SM00895">
    <property type="entry name" value="FCD"/>
    <property type="match status" value="1"/>
</dbReference>
<evidence type="ECO:0000259" key="4">
    <source>
        <dbReference type="PROSITE" id="PS50949"/>
    </source>
</evidence>
<keyword evidence="2" id="KW-0238">DNA-binding</keyword>